<organism evidence="2 3">
    <name type="scientific">Mycena albidolilacea</name>
    <dbReference type="NCBI Taxonomy" id="1033008"/>
    <lineage>
        <taxon>Eukaryota</taxon>
        <taxon>Fungi</taxon>
        <taxon>Dikarya</taxon>
        <taxon>Basidiomycota</taxon>
        <taxon>Agaricomycotina</taxon>
        <taxon>Agaricomycetes</taxon>
        <taxon>Agaricomycetidae</taxon>
        <taxon>Agaricales</taxon>
        <taxon>Marasmiineae</taxon>
        <taxon>Mycenaceae</taxon>
        <taxon>Mycena</taxon>
    </lineage>
</organism>
<keyword evidence="1" id="KW-1133">Transmembrane helix</keyword>
<evidence type="ECO:0000313" key="3">
    <source>
        <dbReference type="Proteomes" id="UP001218218"/>
    </source>
</evidence>
<gene>
    <name evidence="2" type="ORF">DFH08DRAFT_954763</name>
</gene>
<keyword evidence="1" id="KW-0472">Membrane</keyword>
<sequence>MSGPSAALDPRSVDRAFILVWGVEFIAYTLDIALWGVAVVSILTLRLNDISSVLEFSPIAHTIREYCEYPGAQYALPTDNAARKRLWLQHSCIKSLFDNRTLLAPMTLGPDDRVLDSRPGLWALDLAQSVDPAVDILGINIEPRHISNRIGHESSVGLEQHFHFLLCRCRVIMRPPTPCGIESTAMSLAISGRTFLVHL</sequence>
<comment type="caution">
    <text evidence="2">The sequence shown here is derived from an EMBL/GenBank/DDBJ whole genome shotgun (WGS) entry which is preliminary data.</text>
</comment>
<feature type="transmembrane region" description="Helical" evidence="1">
    <location>
        <begin position="25"/>
        <end position="45"/>
    </location>
</feature>
<evidence type="ECO:0000313" key="2">
    <source>
        <dbReference type="EMBL" id="KAJ7355264.1"/>
    </source>
</evidence>
<dbReference type="EMBL" id="JARIHO010000009">
    <property type="protein sequence ID" value="KAJ7355264.1"/>
    <property type="molecule type" value="Genomic_DNA"/>
</dbReference>
<keyword evidence="3" id="KW-1185">Reference proteome</keyword>
<accession>A0AAD7ACK2</accession>
<keyword evidence="1" id="KW-0812">Transmembrane</keyword>
<proteinExistence type="predicted"/>
<protein>
    <submittedName>
        <fullName evidence="2">Uncharacterized protein</fullName>
    </submittedName>
</protein>
<evidence type="ECO:0000256" key="1">
    <source>
        <dbReference type="SAM" id="Phobius"/>
    </source>
</evidence>
<name>A0AAD7ACK2_9AGAR</name>
<dbReference type="AlphaFoldDB" id="A0AAD7ACK2"/>
<dbReference type="Proteomes" id="UP001218218">
    <property type="component" value="Unassembled WGS sequence"/>
</dbReference>
<reference evidence="2" key="1">
    <citation type="submission" date="2023-03" db="EMBL/GenBank/DDBJ databases">
        <title>Massive genome expansion in bonnet fungi (Mycena s.s.) driven by repeated elements and novel gene families across ecological guilds.</title>
        <authorList>
            <consortium name="Lawrence Berkeley National Laboratory"/>
            <person name="Harder C.B."/>
            <person name="Miyauchi S."/>
            <person name="Viragh M."/>
            <person name="Kuo A."/>
            <person name="Thoen E."/>
            <person name="Andreopoulos B."/>
            <person name="Lu D."/>
            <person name="Skrede I."/>
            <person name="Drula E."/>
            <person name="Henrissat B."/>
            <person name="Morin E."/>
            <person name="Kohler A."/>
            <person name="Barry K."/>
            <person name="LaButti K."/>
            <person name="Morin E."/>
            <person name="Salamov A."/>
            <person name="Lipzen A."/>
            <person name="Mereny Z."/>
            <person name="Hegedus B."/>
            <person name="Baldrian P."/>
            <person name="Stursova M."/>
            <person name="Weitz H."/>
            <person name="Taylor A."/>
            <person name="Grigoriev I.V."/>
            <person name="Nagy L.G."/>
            <person name="Martin F."/>
            <person name="Kauserud H."/>
        </authorList>
    </citation>
    <scope>NUCLEOTIDE SEQUENCE</scope>
    <source>
        <strain evidence="2">CBHHK002</strain>
    </source>
</reference>